<feature type="transmembrane region" description="Helical" evidence="7">
    <location>
        <begin position="92"/>
        <end position="118"/>
    </location>
</feature>
<dbReference type="CDD" id="cd06261">
    <property type="entry name" value="TM_PBP2"/>
    <property type="match status" value="1"/>
</dbReference>
<evidence type="ECO:0000313" key="9">
    <source>
        <dbReference type="EMBL" id="GAA1749953.1"/>
    </source>
</evidence>
<dbReference type="Proteomes" id="UP001501057">
    <property type="component" value="Unassembled WGS sequence"/>
</dbReference>
<keyword evidence="4 7" id="KW-0812">Transmembrane</keyword>
<evidence type="ECO:0000256" key="1">
    <source>
        <dbReference type="ARBA" id="ARBA00004651"/>
    </source>
</evidence>
<sequence length="253" mass="26591">MRRSRGRKPLLGALGVALALIAWHLVTTVGGVQATVLPEPLDVLRSLGDNRQLLLDNVGYTLRTILIGFALSVVIGVSLAVAMRASSTVDGLLTPVIVGIQTVPKIALLPVILAWFGIGQTSGLVIVVLITVFPILVNTRLGFSGVDEEFRSLGSVMGGSRARTFWTIEVPLALPAIFSGLEVGMTLAVTGAAGAEMFAGSEGIAFVMQVASSALRMDMAFAALTVLTVLGVVLYYATTLVAWALMPWTRGRS</sequence>
<proteinExistence type="inferred from homology"/>
<name>A0ABP4WC86_9ACTN</name>
<dbReference type="EMBL" id="BAAAME010000005">
    <property type="protein sequence ID" value="GAA1749953.1"/>
    <property type="molecule type" value="Genomic_DNA"/>
</dbReference>
<organism evidence="9 10">
    <name type="scientific">Aeromicrobium alkaliterrae</name>
    <dbReference type="NCBI Taxonomy" id="302168"/>
    <lineage>
        <taxon>Bacteria</taxon>
        <taxon>Bacillati</taxon>
        <taxon>Actinomycetota</taxon>
        <taxon>Actinomycetes</taxon>
        <taxon>Propionibacteriales</taxon>
        <taxon>Nocardioidaceae</taxon>
        <taxon>Aeromicrobium</taxon>
    </lineage>
</organism>
<evidence type="ECO:0000313" key="10">
    <source>
        <dbReference type="Proteomes" id="UP001501057"/>
    </source>
</evidence>
<dbReference type="InterPro" id="IPR035906">
    <property type="entry name" value="MetI-like_sf"/>
</dbReference>
<keyword evidence="6 7" id="KW-0472">Membrane</keyword>
<feature type="transmembrane region" description="Helical" evidence="7">
    <location>
        <begin position="220"/>
        <end position="246"/>
    </location>
</feature>
<evidence type="ECO:0000256" key="7">
    <source>
        <dbReference type="RuleBase" id="RU363032"/>
    </source>
</evidence>
<dbReference type="SUPFAM" id="SSF161098">
    <property type="entry name" value="MetI-like"/>
    <property type="match status" value="1"/>
</dbReference>
<keyword evidence="3" id="KW-1003">Cell membrane</keyword>
<feature type="transmembrane region" description="Helical" evidence="7">
    <location>
        <begin position="124"/>
        <end position="143"/>
    </location>
</feature>
<feature type="domain" description="ABC transmembrane type-1" evidence="8">
    <location>
        <begin position="58"/>
        <end position="242"/>
    </location>
</feature>
<evidence type="ECO:0000256" key="5">
    <source>
        <dbReference type="ARBA" id="ARBA00022989"/>
    </source>
</evidence>
<keyword evidence="10" id="KW-1185">Reference proteome</keyword>
<gene>
    <name evidence="9" type="ORF">GCM10009710_32390</name>
</gene>
<evidence type="ECO:0000256" key="6">
    <source>
        <dbReference type="ARBA" id="ARBA00023136"/>
    </source>
</evidence>
<comment type="subcellular location">
    <subcellularLocation>
        <location evidence="1 7">Cell membrane</location>
        <topology evidence="1 7">Multi-pass membrane protein</topology>
    </subcellularLocation>
</comment>
<reference evidence="10" key="1">
    <citation type="journal article" date="2019" name="Int. J. Syst. Evol. Microbiol.">
        <title>The Global Catalogue of Microorganisms (GCM) 10K type strain sequencing project: providing services to taxonomists for standard genome sequencing and annotation.</title>
        <authorList>
            <consortium name="The Broad Institute Genomics Platform"/>
            <consortium name="The Broad Institute Genome Sequencing Center for Infectious Disease"/>
            <person name="Wu L."/>
            <person name="Ma J."/>
        </authorList>
    </citation>
    <scope>NUCLEOTIDE SEQUENCE [LARGE SCALE GENOMIC DNA]</scope>
    <source>
        <strain evidence="10">JCM 13518</strain>
    </source>
</reference>
<dbReference type="PANTHER" id="PTHR30151">
    <property type="entry name" value="ALKANE SULFONATE ABC TRANSPORTER-RELATED, MEMBRANE SUBUNIT"/>
    <property type="match status" value="1"/>
</dbReference>
<dbReference type="Gene3D" id="1.10.3720.10">
    <property type="entry name" value="MetI-like"/>
    <property type="match status" value="1"/>
</dbReference>
<protein>
    <submittedName>
        <fullName evidence="9">ABC transporter permease</fullName>
    </submittedName>
</protein>
<dbReference type="PANTHER" id="PTHR30151:SF0">
    <property type="entry name" value="ABC TRANSPORTER PERMEASE PROTEIN MJ0413-RELATED"/>
    <property type="match status" value="1"/>
</dbReference>
<accession>A0ABP4WC86</accession>
<comment type="caution">
    <text evidence="9">The sequence shown here is derived from an EMBL/GenBank/DDBJ whole genome shotgun (WGS) entry which is preliminary data.</text>
</comment>
<keyword evidence="2 7" id="KW-0813">Transport</keyword>
<evidence type="ECO:0000256" key="4">
    <source>
        <dbReference type="ARBA" id="ARBA00022692"/>
    </source>
</evidence>
<evidence type="ECO:0000259" key="8">
    <source>
        <dbReference type="PROSITE" id="PS50928"/>
    </source>
</evidence>
<dbReference type="InterPro" id="IPR000515">
    <property type="entry name" value="MetI-like"/>
</dbReference>
<evidence type="ECO:0000256" key="3">
    <source>
        <dbReference type="ARBA" id="ARBA00022475"/>
    </source>
</evidence>
<keyword evidence="5 7" id="KW-1133">Transmembrane helix</keyword>
<comment type="similarity">
    <text evidence="7">Belongs to the binding-protein-dependent transport system permease family.</text>
</comment>
<feature type="transmembrane region" description="Helical" evidence="7">
    <location>
        <begin position="58"/>
        <end position="80"/>
    </location>
</feature>
<evidence type="ECO:0000256" key="2">
    <source>
        <dbReference type="ARBA" id="ARBA00022448"/>
    </source>
</evidence>
<feature type="transmembrane region" description="Helical" evidence="7">
    <location>
        <begin position="164"/>
        <end position="181"/>
    </location>
</feature>
<dbReference type="Pfam" id="PF00528">
    <property type="entry name" value="BPD_transp_1"/>
    <property type="match status" value="1"/>
</dbReference>
<dbReference type="PROSITE" id="PS50928">
    <property type="entry name" value="ABC_TM1"/>
    <property type="match status" value="1"/>
</dbReference>